<evidence type="ECO:0000256" key="2">
    <source>
        <dbReference type="SAM" id="SignalP"/>
    </source>
</evidence>
<accession>A0A8C1PB36</accession>
<evidence type="ECO:0000256" key="1">
    <source>
        <dbReference type="ARBA" id="ARBA00022514"/>
    </source>
</evidence>
<dbReference type="InterPro" id="IPR036048">
    <property type="entry name" value="Interleukin_8-like_sf"/>
</dbReference>
<evidence type="ECO:0000259" key="3">
    <source>
        <dbReference type="SMART" id="SM00199"/>
    </source>
</evidence>
<dbReference type="InterPro" id="IPR001811">
    <property type="entry name" value="Chemokine_IL8-like_dom"/>
</dbReference>
<evidence type="ECO:0000313" key="5">
    <source>
        <dbReference type="Proteomes" id="UP000694427"/>
    </source>
</evidence>
<sequence length="118" mass="13167">MKSHMLGFHAVLLLWLLVLFSMRGGCLETKDTKVPQKYLRNYTVQQVPLFSVNAVRFLTIKDKVICSDPSSPWAIKSMKYLDAKNKPQSVSINAARQSVTPVPGKTSTTNSTQLLAQI</sequence>
<feature type="chain" id="PRO_5044676139" description="Chemokine interleukin-8-like domain-containing protein" evidence="2">
    <location>
        <begin position="29"/>
        <end position="118"/>
    </location>
</feature>
<feature type="domain" description="Chemokine interleukin-8-like" evidence="3">
    <location>
        <begin position="22"/>
        <end position="81"/>
    </location>
</feature>
<dbReference type="GO" id="GO:0006955">
    <property type="term" value="P:immune response"/>
    <property type="evidence" value="ECO:0007669"/>
    <property type="project" value="InterPro"/>
</dbReference>
<dbReference type="Pfam" id="PF00048">
    <property type="entry name" value="IL8"/>
    <property type="match status" value="1"/>
</dbReference>
<dbReference type="Ensembl" id="ENSCCRT00015016379.1">
    <property type="protein sequence ID" value="ENSCCRP00015015828.1"/>
    <property type="gene ID" value="ENSCCRG00015007053.1"/>
</dbReference>
<keyword evidence="2" id="KW-0732">Signal</keyword>
<reference evidence="4" key="1">
    <citation type="submission" date="2025-05" db="UniProtKB">
        <authorList>
            <consortium name="Ensembl"/>
        </authorList>
    </citation>
    <scope>IDENTIFICATION</scope>
</reference>
<feature type="signal peptide" evidence="2">
    <location>
        <begin position="1"/>
        <end position="28"/>
    </location>
</feature>
<dbReference type="SUPFAM" id="SSF54117">
    <property type="entry name" value="Interleukin 8-like chemokines"/>
    <property type="match status" value="1"/>
</dbReference>
<dbReference type="Proteomes" id="UP000694427">
    <property type="component" value="Unplaced"/>
</dbReference>
<name>A0A8C1PB36_CYPCA</name>
<keyword evidence="1" id="KW-0202">Cytokine</keyword>
<dbReference type="AlphaFoldDB" id="A0A8C1PB36"/>
<organism evidence="4 5">
    <name type="scientific">Cyprinus carpio</name>
    <name type="common">Common carp</name>
    <dbReference type="NCBI Taxonomy" id="7962"/>
    <lineage>
        <taxon>Eukaryota</taxon>
        <taxon>Metazoa</taxon>
        <taxon>Chordata</taxon>
        <taxon>Craniata</taxon>
        <taxon>Vertebrata</taxon>
        <taxon>Euteleostomi</taxon>
        <taxon>Actinopterygii</taxon>
        <taxon>Neopterygii</taxon>
        <taxon>Teleostei</taxon>
        <taxon>Ostariophysi</taxon>
        <taxon>Cypriniformes</taxon>
        <taxon>Cyprinidae</taxon>
        <taxon>Cyprininae</taxon>
        <taxon>Cyprinus</taxon>
    </lineage>
</organism>
<dbReference type="Ensembl" id="ENSCCRT00020092198.1">
    <property type="protein sequence ID" value="ENSCCRP00020084270.1"/>
    <property type="gene ID" value="ENSCCRG00020038836.1"/>
</dbReference>
<dbReference type="Proteomes" id="UP000694701">
    <property type="component" value="Unplaced"/>
</dbReference>
<dbReference type="GO" id="GO:0008009">
    <property type="term" value="F:chemokine activity"/>
    <property type="evidence" value="ECO:0007669"/>
    <property type="project" value="InterPro"/>
</dbReference>
<dbReference type="Gene3D" id="2.40.50.40">
    <property type="match status" value="1"/>
</dbReference>
<dbReference type="GO" id="GO:0005615">
    <property type="term" value="C:extracellular space"/>
    <property type="evidence" value="ECO:0007669"/>
    <property type="project" value="UniProtKB-KW"/>
</dbReference>
<keyword evidence="5" id="KW-1185">Reference proteome</keyword>
<protein>
    <recommendedName>
        <fullName evidence="3">Chemokine interleukin-8-like domain-containing protein</fullName>
    </recommendedName>
</protein>
<dbReference type="Ensembl" id="ENSCCRT00010111764.1">
    <property type="protein sequence ID" value="ENSCCRP00010100698.1"/>
    <property type="gene ID" value="ENSCCRG00010044223.1"/>
</dbReference>
<evidence type="ECO:0000313" key="4">
    <source>
        <dbReference type="Ensembl" id="ENSCCRP00010100698.1"/>
    </source>
</evidence>
<proteinExistence type="predicted"/>
<dbReference type="SMART" id="SM00199">
    <property type="entry name" value="SCY"/>
    <property type="match status" value="1"/>
</dbReference>
<dbReference type="Proteomes" id="UP000694700">
    <property type="component" value="Unplaced"/>
</dbReference>